<reference evidence="6" key="1">
    <citation type="submission" date="2016-06" db="EMBL/GenBank/DDBJ databases">
        <title>Draft genome sequence of Desulfoplanes formicivorans strain Pf12B.</title>
        <authorList>
            <person name="Watanabe M."/>
            <person name="Kojima H."/>
            <person name="Fukui M."/>
        </authorList>
    </citation>
    <scope>NUCLEOTIDE SEQUENCE [LARGE SCALE GENOMIC DNA]</scope>
    <source>
        <strain evidence="6">Pf12B</strain>
    </source>
</reference>
<name>A0A194AGW3_9BACT</name>
<dbReference type="GO" id="GO:0003856">
    <property type="term" value="F:3-dehydroquinate synthase activity"/>
    <property type="evidence" value="ECO:0007669"/>
    <property type="project" value="InterPro"/>
</dbReference>
<dbReference type="PANTHER" id="PTHR33563">
    <property type="match status" value="1"/>
</dbReference>
<gene>
    <name evidence="5" type="ORF">DPF_1160</name>
</gene>
<dbReference type="EMBL" id="BDFE01000015">
    <property type="protein sequence ID" value="GAU08450.1"/>
    <property type="molecule type" value="Genomic_DNA"/>
</dbReference>
<dbReference type="InterPro" id="IPR030960">
    <property type="entry name" value="DHQS/DOIS_N"/>
</dbReference>
<dbReference type="InterPro" id="IPR056179">
    <property type="entry name" value="DHQS_C"/>
</dbReference>
<keyword evidence="6" id="KW-1185">Reference proteome</keyword>
<sequence>MRRTIYFKAIPFSQDDVTLALESGVDAIIAEPEHVQEIEALGRVAVIPSDAVIFKALTCKDDETDVVAALTAQRTVILETGWEIIPVENILAQEPALGLEVDSLNAARVGAGILEKGVATLVVVPQAITQLKDIVREMKLSQGTVLLESAEIMAITPVGLGHRVCVDTLSLLDTGQGMLVGNTSGFSFLVHAETETNPYVAPRPFRINAGGVHSYAMLPEDRTAYLEELAPGREVLIVGADGKASTAIVGRCKTEIRPMLMVTARMGERTGCVFLQNAETIRLVRDDGTPVSVVLLAPGDRILCHQDAAGRHFGMRIQEDIRE</sequence>
<evidence type="ECO:0000256" key="2">
    <source>
        <dbReference type="ARBA" id="ARBA00023141"/>
    </source>
</evidence>
<evidence type="ECO:0000313" key="6">
    <source>
        <dbReference type="Proteomes" id="UP000095200"/>
    </source>
</evidence>
<keyword evidence="1" id="KW-0028">Amino-acid biosynthesis</keyword>
<dbReference type="Pfam" id="PF01959">
    <property type="entry name" value="DHQS"/>
    <property type="match status" value="1"/>
</dbReference>
<dbReference type="GO" id="GO:0009073">
    <property type="term" value="P:aromatic amino acid family biosynthetic process"/>
    <property type="evidence" value="ECO:0007669"/>
    <property type="project" value="UniProtKB-KW"/>
</dbReference>
<dbReference type="OrthoDB" id="2043123at2"/>
<dbReference type="Pfam" id="PF26558">
    <property type="entry name" value="DHQS_2nd"/>
    <property type="match status" value="1"/>
</dbReference>
<dbReference type="AlphaFoldDB" id="A0A194AGW3"/>
<dbReference type="STRING" id="1592317.DPF_1160"/>
<dbReference type="GO" id="GO:0008652">
    <property type="term" value="P:amino acid biosynthetic process"/>
    <property type="evidence" value="ECO:0007669"/>
    <property type="project" value="UniProtKB-KW"/>
</dbReference>
<proteinExistence type="predicted"/>
<keyword evidence="2" id="KW-0057">Aromatic amino acid biosynthesis</keyword>
<protein>
    <submittedName>
        <fullName evidence="5">3-dehydroquinate synthase</fullName>
    </submittedName>
</protein>
<dbReference type="GO" id="GO:0016491">
    <property type="term" value="F:oxidoreductase activity"/>
    <property type="evidence" value="ECO:0007669"/>
    <property type="project" value="InterPro"/>
</dbReference>
<evidence type="ECO:0000313" key="5">
    <source>
        <dbReference type="EMBL" id="GAU08450.1"/>
    </source>
</evidence>
<dbReference type="InterPro" id="IPR002812">
    <property type="entry name" value="DHQS"/>
</dbReference>
<evidence type="ECO:0000259" key="4">
    <source>
        <dbReference type="Pfam" id="PF26558"/>
    </source>
</evidence>
<accession>A0A194AGW3</accession>
<feature type="domain" description="3-dehydroquinate synthase N-terminal" evidence="3">
    <location>
        <begin position="14"/>
        <end position="135"/>
    </location>
</feature>
<evidence type="ECO:0000256" key="1">
    <source>
        <dbReference type="ARBA" id="ARBA00022605"/>
    </source>
</evidence>
<comment type="caution">
    <text evidence="5">The sequence shown here is derived from an EMBL/GenBank/DDBJ whole genome shotgun (WGS) entry which is preliminary data.</text>
</comment>
<organism evidence="5 6">
    <name type="scientific">Desulfoplanes formicivorans</name>
    <dbReference type="NCBI Taxonomy" id="1592317"/>
    <lineage>
        <taxon>Bacteria</taxon>
        <taxon>Pseudomonadati</taxon>
        <taxon>Thermodesulfobacteriota</taxon>
        <taxon>Desulfovibrionia</taxon>
        <taxon>Desulfovibrionales</taxon>
        <taxon>Desulfoplanaceae</taxon>
        <taxon>Desulfoplanes</taxon>
    </lineage>
</organism>
<dbReference type="Proteomes" id="UP000095200">
    <property type="component" value="Unassembled WGS sequence"/>
</dbReference>
<dbReference type="RefSeq" id="WP_069857987.1">
    <property type="nucleotide sequence ID" value="NZ_BDFE01000015.1"/>
</dbReference>
<dbReference type="PANTHER" id="PTHR33563:SF1">
    <property type="entry name" value="3-DEHYDROQUINATE SYNTHASE"/>
    <property type="match status" value="1"/>
</dbReference>
<feature type="domain" description="3-dehydroquinate synthase C-terminal" evidence="4">
    <location>
        <begin position="150"/>
        <end position="323"/>
    </location>
</feature>
<evidence type="ECO:0000259" key="3">
    <source>
        <dbReference type="Pfam" id="PF01959"/>
    </source>
</evidence>